<dbReference type="GO" id="GO:0022857">
    <property type="term" value="F:transmembrane transporter activity"/>
    <property type="evidence" value="ECO:0007669"/>
    <property type="project" value="TreeGrafter"/>
</dbReference>
<dbReference type="GO" id="GO:0016020">
    <property type="term" value="C:membrane"/>
    <property type="evidence" value="ECO:0007669"/>
    <property type="project" value="UniProtKB-SubCell"/>
</dbReference>
<evidence type="ECO:0000256" key="4">
    <source>
        <dbReference type="ARBA" id="ARBA00022989"/>
    </source>
</evidence>
<proteinExistence type="predicted"/>
<accession>A0A8J2KA79</accession>
<dbReference type="PANTHER" id="PTHR23506:SF26">
    <property type="entry name" value="MFS-TYPE TRANSPORTER SLC18B1"/>
    <property type="match status" value="1"/>
</dbReference>
<dbReference type="Proteomes" id="UP000708208">
    <property type="component" value="Unassembled WGS sequence"/>
</dbReference>
<evidence type="ECO:0000313" key="8">
    <source>
        <dbReference type="Proteomes" id="UP000708208"/>
    </source>
</evidence>
<dbReference type="InterPro" id="IPR050930">
    <property type="entry name" value="MFS_Vesicular_Transporter"/>
</dbReference>
<evidence type="ECO:0000256" key="6">
    <source>
        <dbReference type="SAM" id="MobiDB-lite"/>
    </source>
</evidence>
<evidence type="ECO:0000256" key="2">
    <source>
        <dbReference type="ARBA" id="ARBA00022448"/>
    </source>
</evidence>
<comment type="caution">
    <text evidence="7">The sequence shown here is derived from an EMBL/GenBank/DDBJ whole genome shotgun (WGS) entry which is preliminary data.</text>
</comment>
<sequence length="93" mass="10235">MFPENLSLIVGLTEVYIASAEFVGLSSGGFLYNLGGFKLPFIIFDLLHLLAVPMDYFMLPPDQETNQTVTRTSGSSDLEAEKSKNTNGLENEE</sequence>
<gene>
    <name evidence="7" type="ORF">AFUS01_LOCUS20048</name>
</gene>
<evidence type="ECO:0000256" key="5">
    <source>
        <dbReference type="ARBA" id="ARBA00023136"/>
    </source>
</evidence>
<feature type="region of interest" description="Disordered" evidence="6">
    <location>
        <begin position="64"/>
        <end position="93"/>
    </location>
</feature>
<keyword evidence="3" id="KW-0812">Transmembrane</keyword>
<dbReference type="EMBL" id="CAJVCH010213311">
    <property type="protein sequence ID" value="CAG7731461.1"/>
    <property type="molecule type" value="Genomic_DNA"/>
</dbReference>
<keyword evidence="8" id="KW-1185">Reference proteome</keyword>
<organism evidence="7 8">
    <name type="scientific">Allacma fusca</name>
    <dbReference type="NCBI Taxonomy" id="39272"/>
    <lineage>
        <taxon>Eukaryota</taxon>
        <taxon>Metazoa</taxon>
        <taxon>Ecdysozoa</taxon>
        <taxon>Arthropoda</taxon>
        <taxon>Hexapoda</taxon>
        <taxon>Collembola</taxon>
        <taxon>Symphypleona</taxon>
        <taxon>Sminthuridae</taxon>
        <taxon>Allacma</taxon>
    </lineage>
</organism>
<dbReference type="PANTHER" id="PTHR23506">
    <property type="entry name" value="GH10249P"/>
    <property type="match status" value="1"/>
</dbReference>
<name>A0A8J2KA79_9HEXA</name>
<keyword evidence="4" id="KW-1133">Transmembrane helix</keyword>
<comment type="subcellular location">
    <subcellularLocation>
        <location evidence="1">Membrane</location>
        <topology evidence="1">Multi-pass membrane protein</topology>
    </subcellularLocation>
</comment>
<feature type="non-terminal residue" evidence="7">
    <location>
        <position position="1"/>
    </location>
</feature>
<keyword evidence="2" id="KW-0813">Transport</keyword>
<feature type="compositionally biased region" description="Polar residues" evidence="6">
    <location>
        <begin position="64"/>
        <end position="76"/>
    </location>
</feature>
<protein>
    <submittedName>
        <fullName evidence="7">Uncharacterized protein</fullName>
    </submittedName>
</protein>
<keyword evidence="5" id="KW-0472">Membrane</keyword>
<evidence type="ECO:0000313" key="7">
    <source>
        <dbReference type="EMBL" id="CAG7731461.1"/>
    </source>
</evidence>
<dbReference type="AlphaFoldDB" id="A0A8J2KA79"/>
<evidence type="ECO:0000256" key="1">
    <source>
        <dbReference type="ARBA" id="ARBA00004141"/>
    </source>
</evidence>
<reference evidence="7" key="1">
    <citation type="submission" date="2021-06" db="EMBL/GenBank/DDBJ databases">
        <authorList>
            <person name="Hodson N. C."/>
            <person name="Mongue J. A."/>
            <person name="Jaron S. K."/>
        </authorList>
    </citation>
    <scope>NUCLEOTIDE SEQUENCE</scope>
</reference>
<evidence type="ECO:0000256" key="3">
    <source>
        <dbReference type="ARBA" id="ARBA00022692"/>
    </source>
</evidence>
<dbReference type="OrthoDB" id="5985622at2759"/>